<keyword evidence="2 3" id="KW-0808">Transferase</keyword>
<dbReference type="CDD" id="cd06533">
    <property type="entry name" value="Glyco_transf_WecG_TagA"/>
    <property type="match status" value="1"/>
</dbReference>
<comment type="caution">
    <text evidence="3">The sequence shown here is derived from an EMBL/GenBank/DDBJ whole genome shotgun (WGS) entry which is preliminary data.</text>
</comment>
<evidence type="ECO:0000256" key="2">
    <source>
        <dbReference type="ARBA" id="ARBA00022679"/>
    </source>
</evidence>
<organism evidence="3 4">
    <name type="scientific">Lonepinella koalarum</name>
    <dbReference type="NCBI Taxonomy" id="53417"/>
    <lineage>
        <taxon>Bacteria</taxon>
        <taxon>Pseudomonadati</taxon>
        <taxon>Pseudomonadota</taxon>
        <taxon>Gammaproteobacteria</taxon>
        <taxon>Pasteurellales</taxon>
        <taxon>Pasteurellaceae</taxon>
        <taxon>Lonepinella</taxon>
    </lineage>
</organism>
<name>A0A4R1KUU5_9PAST</name>
<dbReference type="AlphaFoldDB" id="A0A4R1KUU5"/>
<gene>
    <name evidence="3" type="ORF">EV692_1774</name>
</gene>
<evidence type="ECO:0000256" key="1">
    <source>
        <dbReference type="ARBA" id="ARBA00022676"/>
    </source>
</evidence>
<keyword evidence="4" id="KW-1185">Reference proteome</keyword>
<dbReference type="GO" id="GO:0016758">
    <property type="term" value="F:hexosyltransferase activity"/>
    <property type="evidence" value="ECO:0007669"/>
    <property type="project" value="TreeGrafter"/>
</dbReference>
<dbReference type="PANTHER" id="PTHR34136">
    <property type="match status" value="1"/>
</dbReference>
<keyword evidence="1" id="KW-0328">Glycosyltransferase</keyword>
<dbReference type="InterPro" id="IPR004629">
    <property type="entry name" value="WecG_TagA_CpsF"/>
</dbReference>
<proteinExistence type="predicted"/>
<evidence type="ECO:0000313" key="3">
    <source>
        <dbReference type="EMBL" id="TCK68440.1"/>
    </source>
</evidence>
<sequence>MEKVVIREIAILVPENQQALVDHLISAKQIKTGLLIAINAEKMIACAKNSQVKALIQQAEFNYADGISVVFSIKKKYPQWQKLTRIAGIDLWQALLQRSAELSVPVFLVGGQADVVNQVIEKLSHQQVNIVGCQHGYFSEQEERAVIERIKQSKAKLVTVAMGSPKQEIFMQKAQQIYPDCLYMGVGGSFDVLVGKTKRAPLLWRKLNLEWLYRLLSQPTRWQRQLNLLRYAYYYVMNKL</sequence>
<dbReference type="NCBIfam" id="TIGR00696">
    <property type="entry name" value="wecG_tagA_cpsF"/>
    <property type="match status" value="1"/>
</dbReference>
<dbReference type="EMBL" id="SMGJ01000005">
    <property type="protein sequence ID" value="TCK68440.1"/>
    <property type="molecule type" value="Genomic_DNA"/>
</dbReference>
<dbReference type="RefSeq" id="WP_132302366.1">
    <property type="nucleotide sequence ID" value="NZ_CP170642.1"/>
</dbReference>
<evidence type="ECO:0000313" key="4">
    <source>
        <dbReference type="Proteomes" id="UP000295496"/>
    </source>
</evidence>
<dbReference type="Pfam" id="PF03808">
    <property type="entry name" value="Glyco_tran_WecG"/>
    <property type="match status" value="1"/>
</dbReference>
<dbReference type="PANTHER" id="PTHR34136:SF1">
    <property type="entry name" value="UDP-N-ACETYL-D-MANNOSAMINURONIC ACID TRANSFERASE"/>
    <property type="match status" value="1"/>
</dbReference>
<dbReference type="Proteomes" id="UP000295496">
    <property type="component" value="Unassembled WGS sequence"/>
</dbReference>
<accession>A0A4R1KUU5</accession>
<protein>
    <submittedName>
        <fullName evidence="3">UDP-N-acetyl-D-mannosaminouronate:lipid I N-acetyl-D-mannosaminouronosyltransferase</fullName>
    </submittedName>
</protein>
<dbReference type="NCBIfam" id="NF002980">
    <property type="entry name" value="PRK03692.1"/>
    <property type="match status" value="1"/>
</dbReference>
<reference evidence="3 4" key="1">
    <citation type="submission" date="2019-03" db="EMBL/GenBank/DDBJ databases">
        <title>Genomic Encyclopedia of Type Strains, Phase IV (KMG-IV): sequencing the most valuable type-strain genomes for metagenomic binning, comparative biology and taxonomic classification.</title>
        <authorList>
            <person name="Goeker M."/>
        </authorList>
    </citation>
    <scope>NUCLEOTIDE SEQUENCE [LARGE SCALE GENOMIC DNA]</scope>
    <source>
        <strain evidence="3 4">DSM 10053</strain>
    </source>
</reference>